<sequence length="646" mass="73307">MSQNTRIPRLLRCLLGFLLQRMKKLCLRSIASVLKAIAALLSKLGIGYKATADAYQKPAPKADDPDTATLRAESDTNSRATSPQPIDGVQIQMNSSRLFLANRLSRRDLVPVMPMSSRRYTDKPRMYGIHPIRAYVYAKLSPAYVSRKDQIKQVTLPALERSYNKPTPPANWTRYVHPEGARYFMRAGGTIWMSQQKVWTESDIFRHNILTQLEAHLTIIEDFISEVGLVIRPQWNLVINYYDDGLSSPYTGYYLVDHEMHKVFFLDEYEAEDLDAWCQVPGAQSECHIGHEIEAQYWYRTSASLCGFVTNLRAGTLFYFTHMHSTWKTGMSKGLEALYYILSELLNDFTENIDVHDAGTASLLGRLMFVINRERFLNFHGEAHSRLEGTFSVYGTPIYARKWLVKTVSPLLFYAPDFHLRTLQNMSVDGVTRRFMFQDFTQRMNGEWEQIILFGTVVLNANVAFLAIQSVDNNNSGDPHRLPAQVLSYLSIVASVGSILLGLLLGREHKIKASDSDYEIQYMVLRRHRVSGLGMEVLAILFTLPYALLMWGMLAFLAAFASLCFKTSSLSTRITVGSSFLVVACLIAFCIRTNWDERVPPQPYPLPPDDSQSMIQSIGDSFRLPILTSRQTRSSQNMAVNAQSNV</sequence>
<keyword evidence="2" id="KW-0472">Membrane</keyword>
<feature type="transmembrane region" description="Helical" evidence="2">
    <location>
        <begin position="537"/>
        <end position="561"/>
    </location>
</feature>
<reference evidence="3 4" key="1">
    <citation type="submission" date="2019-12" db="EMBL/GenBank/DDBJ databases">
        <authorList>
            <person name="Floudas D."/>
            <person name="Bentzer J."/>
            <person name="Ahren D."/>
            <person name="Johansson T."/>
            <person name="Persson P."/>
            <person name="Tunlid A."/>
        </authorList>
    </citation>
    <scope>NUCLEOTIDE SEQUENCE [LARGE SCALE GENOMIC DNA]</scope>
    <source>
        <strain evidence="3 4">CBS 102.39</strain>
    </source>
</reference>
<keyword evidence="4" id="KW-1185">Reference proteome</keyword>
<feature type="compositionally biased region" description="Polar residues" evidence="1">
    <location>
        <begin position="75"/>
        <end position="84"/>
    </location>
</feature>
<dbReference type="EMBL" id="JAACJL010000016">
    <property type="protein sequence ID" value="KAF4619588.1"/>
    <property type="molecule type" value="Genomic_DNA"/>
</dbReference>
<feature type="transmembrane region" description="Helical" evidence="2">
    <location>
        <begin position="573"/>
        <end position="591"/>
    </location>
</feature>
<gene>
    <name evidence="3" type="ORF">D9613_004778</name>
</gene>
<keyword evidence="2" id="KW-1133">Transmembrane helix</keyword>
<evidence type="ECO:0000313" key="4">
    <source>
        <dbReference type="Proteomes" id="UP000521872"/>
    </source>
</evidence>
<accession>A0A8H4VRC8</accession>
<evidence type="ECO:0000256" key="2">
    <source>
        <dbReference type="SAM" id="Phobius"/>
    </source>
</evidence>
<dbReference type="AlphaFoldDB" id="A0A8H4VRC8"/>
<feature type="region of interest" description="Disordered" evidence="1">
    <location>
        <begin position="56"/>
        <end position="87"/>
    </location>
</feature>
<proteinExistence type="predicted"/>
<evidence type="ECO:0000256" key="1">
    <source>
        <dbReference type="SAM" id="MobiDB-lite"/>
    </source>
</evidence>
<keyword evidence="2" id="KW-0812">Transmembrane</keyword>
<organism evidence="3 4">
    <name type="scientific">Agrocybe pediades</name>
    <dbReference type="NCBI Taxonomy" id="84607"/>
    <lineage>
        <taxon>Eukaryota</taxon>
        <taxon>Fungi</taxon>
        <taxon>Dikarya</taxon>
        <taxon>Basidiomycota</taxon>
        <taxon>Agaricomycotina</taxon>
        <taxon>Agaricomycetes</taxon>
        <taxon>Agaricomycetidae</taxon>
        <taxon>Agaricales</taxon>
        <taxon>Agaricineae</taxon>
        <taxon>Strophariaceae</taxon>
        <taxon>Agrocybe</taxon>
    </lineage>
</organism>
<name>A0A8H4VRC8_9AGAR</name>
<evidence type="ECO:0000313" key="3">
    <source>
        <dbReference type="EMBL" id="KAF4619588.1"/>
    </source>
</evidence>
<dbReference type="Proteomes" id="UP000521872">
    <property type="component" value="Unassembled WGS sequence"/>
</dbReference>
<protein>
    <submittedName>
        <fullName evidence="3">Uncharacterized protein</fullName>
    </submittedName>
</protein>
<feature type="transmembrane region" description="Helical" evidence="2">
    <location>
        <begin position="451"/>
        <end position="471"/>
    </location>
</feature>
<feature type="transmembrane region" description="Helical" evidence="2">
    <location>
        <begin position="486"/>
        <end position="506"/>
    </location>
</feature>
<comment type="caution">
    <text evidence="3">The sequence shown here is derived from an EMBL/GenBank/DDBJ whole genome shotgun (WGS) entry which is preliminary data.</text>
</comment>